<dbReference type="EMBL" id="JAXHDO010000001">
    <property type="protein sequence ID" value="MDY4336525.1"/>
    <property type="molecule type" value="Genomic_DNA"/>
</dbReference>
<gene>
    <name evidence="1" type="ORF">SPC83_00080</name>
</gene>
<proteinExistence type="predicted"/>
<dbReference type="Proteomes" id="UP001272345">
    <property type="component" value="Unassembled WGS sequence"/>
</dbReference>
<organism evidence="1 2">
    <name type="scientific">Streptococcus wuxiensis</name>
    <dbReference type="NCBI Taxonomy" id="3095078"/>
    <lineage>
        <taxon>Bacteria</taxon>
        <taxon>Bacillati</taxon>
        <taxon>Bacillota</taxon>
        <taxon>Bacilli</taxon>
        <taxon>Lactobacillales</taxon>
        <taxon>Streptococcaceae</taxon>
        <taxon>Streptococcus</taxon>
    </lineage>
</organism>
<protein>
    <submittedName>
        <fullName evidence="1">Uncharacterized protein</fullName>
    </submittedName>
</protein>
<evidence type="ECO:0000313" key="1">
    <source>
        <dbReference type="EMBL" id="MDY4336525.1"/>
    </source>
</evidence>
<dbReference type="RefSeq" id="WP_320693348.1">
    <property type="nucleotide sequence ID" value="NZ_JAXHDO010000001.1"/>
</dbReference>
<name>A0ABU5FNI9_9STRE</name>
<comment type="caution">
    <text evidence="1">The sequence shown here is derived from an EMBL/GenBank/DDBJ whole genome shotgun (WGS) entry which is preliminary data.</text>
</comment>
<accession>A0ABU5FNI9</accession>
<reference evidence="1 2" key="1">
    <citation type="submission" date="2023-11" db="EMBL/GenBank/DDBJ databases">
        <title>Streptococcus wuxiensis sp. nov., Streptococcus jiangnanensis sp. nov., Streptococcus fermentans sp. nov., three novel members of the genus Streptococcus isolated from breast milk.</title>
        <authorList>
            <person name="Zhou Y."/>
            <person name="Yang B."/>
        </authorList>
    </citation>
    <scope>NUCLEOTIDE SEQUENCE [LARGE SCALE GENOMIC DNA]</scope>
    <source>
        <strain evidence="1 2">21WXBC0057M1</strain>
    </source>
</reference>
<evidence type="ECO:0000313" key="2">
    <source>
        <dbReference type="Proteomes" id="UP001272345"/>
    </source>
</evidence>
<sequence length="87" mass="10122">MIWKELGTIMVNNFFKTLEDFREGVENGEEFNLKLNGIEYYIGYFGDDNVISEPFGVNEQKFSSFDELLDIDLHGTTLRDSWMLLTA</sequence>
<keyword evidence="2" id="KW-1185">Reference proteome</keyword>